<proteinExistence type="inferred from homology"/>
<evidence type="ECO:0000313" key="7">
    <source>
        <dbReference type="Proteomes" id="UP000177052"/>
    </source>
</evidence>
<dbReference type="AlphaFoldDB" id="A0A1F6WBQ3"/>
<accession>A0A1F6WBQ3</accession>
<gene>
    <name evidence="6" type="ORF">A3F19_02390</name>
</gene>
<evidence type="ECO:0000256" key="2">
    <source>
        <dbReference type="ARBA" id="ARBA00022670"/>
    </source>
</evidence>
<protein>
    <recommendedName>
        <fullName evidence="5">Ig-like domain-containing protein</fullName>
    </recommendedName>
</protein>
<name>A0A1F6WBQ3_9BACT</name>
<comment type="caution">
    <text evidence="6">The sequence shown here is derived from an EMBL/GenBank/DDBJ whole genome shotgun (WGS) entry which is preliminary data.</text>
</comment>
<organism evidence="6 7">
    <name type="scientific">Candidatus Nomurabacteria bacterium RIFCSPHIGHO2_12_FULL_37_29</name>
    <dbReference type="NCBI Taxonomy" id="1801759"/>
    <lineage>
        <taxon>Bacteria</taxon>
        <taxon>Candidatus Nomuraibacteriota</taxon>
    </lineage>
</organism>
<dbReference type="InterPro" id="IPR016125">
    <property type="entry name" value="Peptidase_C15-like"/>
</dbReference>
<dbReference type="EMBL" id="MFUJ01000016">
    <property type="protein sequence ID" value="OGI79321.1"/>
    <property type="molecule type" value="Genomic_DNA"/>
</dbReference>
<dbReference type="SUPFAM" id="SSF53182">
    <property type="entry name" value="Pyrrolidone carboxyl peptidase (pyroglutamate aminopeptidase)"/>
    <property type="match status" value="1"/>
</dbReference>
<evidence type="ECO:0000259" key="5">
    <source>
        <dbReference type="PROSITE" id="PS50835"/>
    </source>
</evidence>
<dbReference type="GO" id="GO:0006508">
    <property type="term" value="P:proteolysis"/>
    <property type="evidence" value="ECO:0007669"/>
    <property type="project" value="UniProtKB-KW"/>
</dbReference>
<dbReference type="Pfam" id="PF01470">
    <property type="entry name" value="Peptidase_C15"/>
    <property type="match status" value="1"/>
</dbReference>
<dbReference type="Proteomes" id="UP000177052">
    <property type="component" value="Unassembled WGS sequence"/>
</dbReference>
<evidence type="ECO:0000256" key="3">
    <source>
        <dbReference type="ARBA" id="ARBA00022801"/>
    </source>
</evidence>
<keyword evidence="4" id="KW-0788">Thiol protease</keyword>
<evidence type="ECO:0000256" key="4">
    <source>
        <dbReference type="ARBA" id="ARBA00022807"/>
    </source>
</evidence>
<evidence type="ECO:0000256" key="1">
    <source>
        <dbReference type="ARBA" id="ARBA00006641"/>
    </source>
</evidence>
<sequence length="217" mass="24591">MKKALITGSETFGKYITNPTKWLALSADGKVIAGYEIHSLVFPSVVLNPEGVENKGEATIRKAQEIGADVIISFGMASEVKGFRLEKTGVNWVYNKKYLSEKENNRPLEPSQPEKEKMEADLSHWDIEKMKELFVDANLPFESNISNDAGQYSCNSWIYRTLLAMNKQKLNIPYLFVHCACTEEAIELVSDFDRSKVLIKKEDMLKALEIVLQSYKS</sequence>
<dbReference type="Gene3D" id="3.40.630.20">
    <property type="entry name" value="Peptidase C15, pyroglutamyl peptidase I-like"/>
    <property type="match status" value="1"/>
</dbReference>
<dbReference type="GO" id="GO:0008234">
    <property type="term" value="F:cysteine-type peptidase activity"/>
    <property type="evidence" value="ECO:0007669"/>
    <property type="project" value="UniProtKB-KW"/>
</dbReference>
<keyword evidence="2" id="KW-0645">Protease</keyword>
<reference evidence="6 7" key="1">
    <citation type="journal article" date="2016" name="Nat. Commun.">
        <title>Thousands of microbial genomes shed light on interconnected biogeochemical processes in an aquifer system.</title>
        <authorList>
            <person name="Anantharaman K."/>
            <person name="Brown C.T."/>
            <person name="Hug L.A."/>
            <person name="Sharon I."/>
            <person name="Castelle C.J."/>
            <person name="Probst A.J."/>
            <person name="Thomas B.C."/>
            <person name="Singh A."/>
            <person name="Wilkins M.J."/>
            <person name="Karaoz U."/>
            <person name="Brodie E.L."/>
            <person name="Williams K.H."/>
            <person name="Hubbard S.S."/>
            <person name="Banfield J.F."/>
        </authorList>
    </citation>
    <scope>NUCLEOTIDE SEQUENCE [LARGE SCALE GENOMIC DNA]</scope>
</reference>
<dbReference type="PROSITE" id="PS50835">
    <property type="entry name" value="IG_LIKE"/>
    <property type="match status" value="1"/>
</dbReference>
<dbReference type="InterPro" id="IPR036440">
    <property type="entry name" value="Peptidase_C15-like_sf"/>
</dbReference>
<feature type="domain" description="Ig-like" evidence="5">
    <location>
        <begin position="43"/>
        <end position="154"/>
    </location>
</feature>
<comment type="similarity">
    <text evidence="1">Belongs to the peptidase C15 family.</text>
</comment>
<dbReference type="InterPro" id="IPR007110">
    <property type="entry name" value="Ig-like_dom"/>
</dbReference>
<keyword evidence="3" id="KW-0378">Hydrolase</keyword>
<evidence type="ECO:0000313" key="6">
    <source>
        <dbReference type="EMBL" id="OGI79321.1"/>
    </source>
</evidence>